<evidence type="ECO:0000313" key="6">
    <source>
        <dbReference type="EMBL" id="GIH27853.1"/>
    </source>
</evidence>
<dbReference type="GO" id="GO:0016874">
    <property type="term" value="F:ligase activity"/>
    <property type="evidence" value="ECO:0007669"/>
    <property type="project" value="UniProtKB-KW"/>
</dbReference>
<comment type="caution">
    <text evidence="6">The sequence shown here is derived from an EMBL/GenBank/DDBJ whole genome shotgun (WGS) entry which is preliminary data.</text>
</comment>
<dbReference type="InterPro" id="IPR052032">
    <property type="entry name" value="ATP-dep_AA_Ligase"/>
</dbReference>
<evidence type="ECO:0000259" key="5">
    <source>
        <dbReference type="PROSITE" id="PS50975"/>
    </source>
</evidence>
<reference evidence="6" key="1">
    <citation type="submission" date="2021-01" db="EMBL/GenBank/DDBJ databases">
        <title>Whole genome shotgun sequence of Acrocarpospora phusangensis NBRC 108782.</title>
        <authorList>
            <person name="Komaki H."/>
            <person name="Tamura T."/>
        </authorList>
    </citation>
    <scope>NUCLEOTIDE SEQUENCE</scope>
    <source>
        <strain evidence="6">NBRC 108782</strain>
    </source>
</reference>
<dbReference type="AlphaFoldDB" id="A0A919QHT4"/>
<evidence type="ECO:0000256" key="2">
    <source>
        <dbReference type="ARBA" id="ARBA00022741"/>
    </source>
</evidence>
<organism evidence="6 7">
    <name type="scientific">Acrocarpospora phusangensis</name>
    <dbReference type="NCBI Taxonomy" id="1070424"/>
    <lineage>
        <taxon>Bacteria</taxon>
        <taxon>Bacillati</taxon>
        <taxon>Actinomycetota</taxon>
        <taxon>Actinomycetes</taxon>
        <taxon>Streptosporangiales</taxon>
        <taxon>Streptosporangiaceae</taxon>
        <taxon>Acrocarpospora</taxon>
    </lineage>
</organism>
<keyword evidence="2 4" id="KW-0547">Nucleotide-binding</keyword>
<feature type="domain" description="ATP-grasp" evidence="5">
    <location>
        <begin position="113"/>
        <end position="314"/>
    </location>
</feature>
<dbReference type="PANTHER" id="PTHR43585:SF2">
    <property type="entry name" value="ATP-GRASP ENZYME FSQD"/>
    <property type="match status" value="1"/>
</dbReference>
<accession>A0A919QHT4</accession>
<dbReference type="SUPFAM" id="SSF56059">
    <property type="entry name" value="Glutathione synthetase ATP-binding domain-like"/>
    <property type="match status" value="1"/>
</dbReference>
<dbReference type="PROSITE" id="PS50975">
    <property type="entry name" value="ATP_GRASP"/>
    <property type="match status" value="1"/>
</dbReference>
<sequence length="434" mass="47063">MKRPLAVLIAERGSLTPVEIVTAARDTLPVLFVLDEGAEGPDADRLRLVAEALAPTLYADFADVDGSAAAIADAGATAVTTFTDRLCPLAARIRRRLRPTGGHELWHHKDEQRRRLVAAGVSRVRSTVLEDPEQARTLLAHWSSGVVVKPVNGVASAHTWLLRSPEDVDEFTSALGHRDGTLRLFAEEFIAGFPRETPRLADYVSVEVIRPATGTAPRLAFVTDRAPPAVPCRETGLMWPTSLPEATVARLVATANDALDVLPAGPGSYHVEIKPGPDRDEIIEVNGRLGGFVARAAAYGADLDVARLALDVAAGSPEAERLTIAWRRCVAVLLFPAPQAARRISRAPDRRILSRRPGVLAVDQVRGEGEPCSWQRGTDDAVATLWLTGDDHRELWDRFLDLADYLHTTFAFVDDQGKPVADEGWLKALRGPDA</sequence>
<evidence type="ECO:0000256" key="1">
    <source>
        <dbReference type="ARBA" id="ARBA00022598"/>
    </source>
</evidence>
<dbReference type="GO" id="GO:0046872">
    <property type="term" value="F:metal ion binding"/>
    <property type="evidence" value="ECO:0007669"/>
    <property type="project" value="InterPro"/>
</dbReference>
<evidence type="ECO:0000313" key="7">
    <source>
        <dbReference type="Proteomes" id="UP000640052"/>
    </source>
</evidence>
<gene>
    <name evidence="6" type="ORF">Aph01nite_61630</name>
</gene>
<keyword evidence="7" id="KW-1185">Reference proteome</keyword>
<dbReference type="EMBL" id="BOOA01000065">
    <property type="protein sequence ID" value="GIH27853.1"/>
    <property type="molecule type" value="Genomic_DNA"/>
</dbReference>
<proteinExistence type="predicted"/>
<dbReference type="GO" id="GO:0005524">
    <property type="term" value="F:ATP binding"/>
    <property type="evidence" value="ECO:0007669"/>
    <property type="project" value="UniProtKB-UniRule"/>
</dbReference>
<dbReference type="PANTHER" id="PTHR43585">
    <property type="entry name" value="FUMIPYRROLE BIOSYNTHESIS PROTEIN C"/>
    <property type="match status" value="1"/>
</dbReference>
<name>A0A919QHT4_9ACTN</name>
<keyword evidence="3 4" id="KW-0067">ATP-binding</keyword>
<dbReference type="InterPro" id="IPR011761">
    <property type="entry name" value="ATP-grasp"/>
</dbReference>
<evidence type="ECO:0000256" key="4">
    <source>
        <dbReference type="PROSITE-ProRule" id="PRU00409"/>
    </source>
</evidence>
<keyword evidence="1" id="KW-0436">Ligase</keyword>
<dbReference type="Gene3D" id="3.30.470.20">
    <property type="entry name" value="ATP-grasp fold, B domain"/>
    <property type="match status" value="1"/>
</dbReference>
<dbReference type="Proteomes" id="UP000640052">
    <property type="component" value="Unassembled WGS sequence"/>
</dbReference>
<protein>
    <recommendedName>
        <fullName evidence="5">ATP-grasp domain-containing protein</fullName>
    </recommendedName>
</protein>
<evidence type="ECO:0000256" key="3">
    <source>
        <dbReference type="ARBA" id="ARBA00022840"/>
    </source>
</evidence>